<comment type="caution">
    <text evidence="10">The sequence shown here is derived from an EMBL/GenBank/DDBJ whole genome shotgun (WGS) entry which is preliminary data.</text>
</comment>
<dbReference type="InterPro" id="IPR045156">
    <property type="entry name" value="Vac8"/>
</dbReference>
<feature type="repeat" description="ARM" evidence="8">
    <location>
        <begin position="692"/>
        <end position="721"/>
    </location>
</feature>
<dbReference type="GO" id="GO:0043495">
    <property type="term" value="F:protein-membrane adaptor activity"/>
    <property type="evidence" value="ECO:0007669"/>
    <property type="project" value="InterPro"/>
</dbReference>
<proteinExistence type="inferred from homology"/>
<evidence type="ECO:0000256" key="6">
    <source>
        <dbReference type="ARBA" id="ARBA00023288"/>
    </source>
</evidence>
<dbReference type="Gene3D" id="1.25.10.10">
    <property type="entry name" value="Leucine-rich Repeat Variant"/>
    <property type="match status" value="5"/>
</dbReference>
<dbReference type="SMART" id="SM00185">
    <property type="entry name" value="ARM"/>
    <property type="match status" value="14"/>
</dbReference>
<organism evidence="10 11">
    <name type="scientific">Lagenidium giganteum</name>
    <dbReference type="NCBI Taxonomy" id="4803"/>
    <lineage>
        <taxon>Eukaryota</taxon>
        <taxon>Sar</taxon>
        <taxon>Stramenopiles</taxon>
        <taxon>Oomycota</taxon>
        <taxon>Peronosporomycetes</taxon>
        <taxon>Pythiales</taxon>
        <taxon>Pythiaceae</taxon>
    </lineage>
</organism>
<evidence type="ECO:0000313" key="11">
    <source>
        <dbReference type="Proteomes" id="UP001146120"/>
    </source>
</evidence>
<feature type="compositionally biased region" description="Basic and acidic residues" evidence="9">
    <location>
        <begin position="1635"/>
        <end position="1644"/>
    </location>
</feature>
<evidence type="ECO:0000256" key="9">
    <source>
        <dbReference type="SAM" id="MobiDB-lite"/>
    </source>
</evidence>
<keyword evidence="11" id="KW-1185">Reference proteome</keyword>
<dbReference type="Proteomes" id="UP001146120">
    <property type="component" value="Unassembled WGS sequence"/>
</dbReference>
<evidence type="ECO:0000256" key="1">
    <source>
        <dbReference type="ARBA" id="ARBA00004592"/>
    </source>
</evidence>
<dbReference type="PANTHER" id="PTHR47249">
    <property type="entry name" value="VACUOLAR PROTEIN 8"/>
    <property type="match status" value="1"/>
</dbReference>
<reference evidence="10" key="1">
    <citation type="submission" date="2022-11" db="EMBL/GenBank/DDBJ databases">
        <authorList>
            <person name="Morgan W.R."/>
            <person name="Tartar A."/>
        </authorList>
    </citation>
    <scope>NUCLEOTIDE SEQUENCE</scope>
    <source>
        <strain evidence="10">ARSEF 373</strain>
    </source>
</reference>
<keyword evidence="5" id="KW-0472">Membrane</keyword>
<name>A0AAV2Z692_9STRA</name>
<dbReference type="GO" id="GO:0071562">
    <property type="term" value="P:nucleus-vacuole junction assembly"/>
    <property type="evidence" value="ECO:0007669"/>
    <property type="project" value="InterPro"/>
</dbReference>
<evidence type="ECO:0000256" key="2">
    <source>
        <dbReference type="ARBA" id="ARBA00005462"/>
    </source>
</evidence>
<evidence type="ECO:0000256" key="3">
    <source>
        <dbReference type="ARBA" id="ARBA00022554"/>
    </source>
</evidence>
<evidence type="ECO:0000256" key="5">
    <source>
        <dbReference type="ARBA" id="ARBA00023136"/>
    </source>
</evidence>
<reference evidence="10" key="2">
    <citation type="journal article" date="2023" name="Microbiol Resour">
        <title>Decontamination and Annotation of the Draft Genome Sequence of the Oomycete Lagenidium giganteum ARSEF 373.</title>
        <authorList>
            <person name="Morgan W.R."/>
            <person name="Tartar A."/>
        </authorList>
    </citation>
    <scope>NUCLEOTIDE SEQUENCE</scope>
    <source>
        <strain evidence="10">ARSEF 373</strain>
    </source>
</reference>
<evidence type="ECO:0000256" key="8">
    <source>
        <dbReference type="PROSITE-ProRule" id="PRU00259"/>
    </source>
</evidence>
<keyword evidence="6" id="KW-0449">Lipoprotein</keyword>
<dbReference type="GO" id="GO:0005774">
    <property type="term" value="C:vacuolar membrane"/>
    <property type="evidence" value="ECO:0007669"/>
    <property type="project" value="UniProtKB-SubCell"/>
</dbReference>
<feature type="region of interest" description="Disordered" evidence="9">
    <location>
        <begin position="1729"/>
        <end position="1808"/>
    </location>
</feature>
<keyword evidence="3" id="KW-0926">Vacuole</keyword>
<dbReference type="PROSITE" id="PS50176">
    <property type="entry name" value="ARM_REPEAT"/>
    <property type="match status" value="2"/>
</dbReference>
<accession>A0AAV2Z692</accession>
<comment type="subcellular location">
    <subcellularLocation>
        <location evidence="1">Vacuole membrane</location>
        <topology evidence="1">Lipid-anchor</topology>
    </subcellularLocation>
</comment>
<dbReference type="InterPro" id="IPR000225">
    <property type="entry name" value="Armadillo"/>
</dbReference>
<evidence type="ECO:0000256" key="7">
    <source>
        <dbReference type="ARBA" id="ARBA00026209"/>
    </source>
</evidence>
<dbReference type="PANTHER" id="PTHR47249:SF1">
    <property type="entry name" value="VACUOLAR PROTEIN 8"/>
    <property type="match status" value="1"/>
</dbReference>
<feature type="region of interest" description="Disordered" evidence="9">
    <location>
        <begin position="1618"/>
        <end position="1673"/>
    </location>
</feature>
<evidence type="ECO:0000256" key="4">
    <source>
        <dbReference type="ARBA" id="ARBA00022737"/>
    </source>
</evidence>
<dbReference type="InterPro" id="IPR016024">
    <property type="entry name" value="ARM-type_fold"/>
</dbReference>
<comment type="similarity">
    <text evidence="2">Belongs to the beta-catenin family.</text>
</comment>
<feature type="compositionally biased region" description="Polar residues" evidence="9">
    <location>
        <begin position="1414"/>
        <end position="1424"/>
    </location>
</feature>
<dbReference type="Pfam" id="PF00514">
    <property type="entry name" value="Arm"/>
    <property type="match status" value="1"/>
</dbReference>
<feature type="compositionally biased region" description="Low complexity" evidence="9">
    <location>
        <begin position="1792"/>
        <end position="1808"/>
    </location>
</feature>
<feature type="region of interest" description="Disordered" evidence="9">
    <location>
        <begin position="590"/>
        <end position="611"/>
    </location>
</feature>
<sequence length="1808" mass="196508">MTNSPPKCAVNMEQRLAALRRDQEIDGLRVYLVKYNLFPRNRDPHNSPIRIEELKELVKHWKLHRQRGFWRDHPDKDDLVRALLQHIKNEAMNKKRRQEAQEKYRNKAAAAAASALGADGTKRDFSMLFGVTEQMKEQEEKKQSILATKRFLGGDIFYQRGDYDEGMIYLSRIDKSKFMSQDRNPRDELLHVGANMPLMHLALLSPGSGVGGGASNNDDDKERHAQSSSLLHQMMALSSSSPSNTILAKEMKLRCVEGFYNVSCHRGFEPQIVREGALATIIGLLKVDDSAVRLYAAATLLNLTALVPTNAFPASSIKELYGKMLEEGMVSALLELSHTPHPSVKAFCARALFRFTSDETHHFRLVHEGAVVVLTQLMATLPSHDVKEACMKALINLASIPRAITCDAILTTLVYLVKNAKELETLQLCAVGMLNLSIMPTTRSNVVEDGAMIALSALTATKHVQLFEIITCVLCNLSAIRTNQEPMVKNGALMIVTEILDSTQMTLSVILGETLAQAEAEAEANGGRRDPAQDEALALARALARSIHKHIANTLAHLCCNPKLQARLVNAGFVPKILRLLTLDSPSIRQQQQLQQQQEEQEGGEPSSSWALDPIADEETEKLCVISVANLALDDRCRAVIVQDGAVPLLLSILHDRARQSPNATLLKLDCVTALSNLMLHPKNFRRMVDEGVVPALIALINQSDSADIQKACVYAMLNLAQDSGMKTRLAEASIDKDAGAIPTMLVFGSRQIKNAELCSVAVSFLYHLSTCRDNYEVLFYEGAVGLLVRVLHKPSSAEPPAVIYALWLDCLKTLSNLASYARKRPALVEDGVIEAIQHFLSVSGADTRRRDPQTDKRVVKAQLAASQIVFKLHELCCSTKDEIPAFFASLLLLATQSSAKNSRLPKRAVLYQQKTTLRCALTIAKVSLGTRGLRLLAHNTDIPPALNVIMRTGLHEAQVCAAIALCNMATERGAVRHRVWRDSTVEDFIVITLLRVNSDATKEICAKALFNLLTHEDTRDQMVQDGVLYALIKLSRLDNEEIRDLSLRSIYNISLQSDKAAQLLAMEIVRTLTKMYQAEYSKEMKRLMCGILSNLSAVPGGHEPQLLHEGALSILKNLVKVRDPETKVYAANVLYNLSCSTDVHDTLVRDPETNVLAKLVTLIKSDQMDVKQYAAATIANLTASSIAVRAMTDESFAVVLNDAMKRTMATCVATTASCVFALRNLFVQLVNQQKFIECNGVQTLAAILACSEMESETATLHLSTDMLCALANFDNGSSNAYGQLEERLVKDGIVRALVAIAKGTSGATSLTALTGNSSAASEKVSAMNVITSLSNLSRIRACHDLMLRDGTLEAIAFLCKTNANDTRAPFKGLVAVRGEEFCHHCAVIIRNLTVLEPDTPAATTASTTENDEGNGTNATSNANDVKGQRIAGQPATILILLALAQSSNPETREHVVMALHNLASIRRCRMQMLKNDGVKILLRLGAAPAPPAVRHVCSMALQLLSKQDSDDPHVNNIVQEGLVTAISALAEQHHQDVLLLSTRLLSAIANPMKNSSATSAVAKSSGRQSGHGASDIVLITTGNTIQAQKGAPPDWAKVHIQTMAAWKDLEDLAVATNNGDDNEKAEGTDGDSDVDVHDHDHGSVKPGSPGKGTPPTSSAVIGDKPTGVPKKTGVSSINANTITVPRTCNVDVVLGTLQLLEDTKMDKVKLSPDSEPVLRRPVGLLGADGLPKLRPTTAPEATDVHAGTGSGAPPSPESHEIKPRHSTLTQVRQEAKSPAKSPVAKRRSRMLDPLPSPSSSASLTSLH</sequence>
<dbReference type="InterPro" id="IPR011989">
    <property type="entry name" value="ARM-like"/>
</dbReference>
<dbReference type="EMBL" id="DAKRPA010000034">
    <property type="protein sequence ID" value="DBA02212.1"/>
    <property type="molecule type" value="Genomic_DNA"/>
</dbReference>
<dbReference type="SUPFAM" id="SSF48371">
    <property type="entry name" value="ARM repeat"/>
    <property type="match status" value="4"/>
</dbReference>
<protein>
    <recommendedName>
        <fullName evidence="7">Vacuolar protein 8</fullName>
    </recommendedName>
</protein>
<keyword evidence="4" id="KW-0677">Repeat</keyword>
<feature type="region of interest" description="Disordered" evidence="9">
    <location>
        <begin position="1402"/>
        <end position="1427"/>
    </location>
</feature>
<gene>
    <name evidence="10" type="ORF">N0F65_007622</name>
</gene>
<evidence type="ECO:0000313" key="10">
    <source>
        <dbReference type="EMBL" id="DBA02212.1"/>
    </source>
</evidence>
<feature type="repeat" description="ARM" evidence="8">
    <location>
        <begin position="1155"/>
        <end position="1183"/>
    </location>
</feature>
<feature type="compositionally biased region" description="Low complexity" evidence="9">
    <location>
        <begin position="1645"/>
        <end position="1659"/>
    </location>
</feature>